<keyword evidence="2" id="KW-1185">Reference proteome</keyword>
<name>A0ABZ1B7H4_9ACTN</name>
<protein>
    <submittedName>
        <fullName evidence="1">Uncharacterized protein</fullName>
    </submittedName>
</protein>
<dbReference type="Proteomes" id="UP001324287">
    <property type="component" value="Chromosome"/>
</dbReference>
<accession>A0ABZ1B7H4</accession>
<gene>
    <name evidence="1" type="ORF">U6N30_16000</name>
</gene>
<dbReference type="RefSeq" id="WP_324278062.1">
    <property type="nucleotide sequence ID" value="NZ_CP141261.1"/>
</dbReference>
<proteinExistence type="predicted"/>
<organism evidence="1 2">
    <name type="scientific">Blastococcus brunescens</name>
    <dbReference type="NCBI Taxonomy" id="1564165"/>
    <lineage>
        <taxon>Bacteria</taxon>
        <taxon>Bacillati</taxon>
        <taxon>Actinomycetota</taxon>
        <taxon>Actinomycetes</taxon>
        <taxon>Geodermatophilales</taxon>
        <taxon>Geodermatophilaceae</taxon>
        <taxon>Blastococcus</taxon>
    </lineage>
</organism>
<reference evidence="1 2" key="1">
    <citation type="submission" date="2023-12" db="EMBL/GenBank/DDBJ databases">
        <title>Blastococcus brunescens sp. nov., an actonobacterium isolated from sandstone collected in sahara desert.</title>
        <authorList>
            <person name="Gtari M."/>
            <person name="Ghodhbane F."/>
        </authorList>
    </citation>
    <scope>NUCLEOTIDE SEQUENCE [LARGE SCALE GENOMIC DNA]</scope>
    <source>
        <strain evidence="1 2">BMG 8361</strain>
    </source>
</reference>
<sequence length="50" mass="5567">MFDVDWMGLLTREVLRERAAVLIAEACAWSVGMSDQPHHLRSGAGSWRPG</sequence>
<dbReference type="EMBL" id="CP141261">
    <property type="protein sequence ID" value="WRL66750.1"/>
    <property type="molecule type" value="Genomic_DNA"/>
</dbReference>
<evidence type="ECO:0000313" key="2">
    <source>
        <dbReference type="Proteomes" id="UP001324287"/>
    </source>
</evidence>
<evidence type="ECO:0000313" key="1">
    <source>
        <dbReference type="EMBL" id="WRL66750.1"/>
    </source>
</evidence>